<gene>
    <name evidence="3" type="ORF">GPA25_05765</name>
</gene>
<comment type="caution">
    <text evidence="3">The sequence shown here is derived from an EMBL/GenBank/DDBJ whole genome shotgun (WGS) entry which is preliminary data.</text>
</comment>
<organism evidence="3 4">
    <name type="scientific">Aromatoleum diolicum</name>
    <dbReference type="NCBI Taxonomy" id="75796"/>
    <lineage>
        <taxon>Bacteria</taxon>
        <taxon>Pseudomonadati</taxon>
        <taxon>Pseudomonadota</taxon>
        <taxon>Betaproteobacteria</taxon>
        <taxon>Rhodocyclales</taxon>
        <taxon>Rhodocyclaceae</taxon>
        <taxon>Aromatoleum</taxon>
    </lineage>
</organism>
<evidence type="ECO:0000313" key="3">
    <source>
        <dbReference type="EMBL" id="NMG74261.1"/>
    </source>
</evidence>
<dbReference type="RefSeq" id="WP_169259418.1">
    <property type="nucleotide sequence ID" value="NZ_WTVQ01000007.1"/>
</dbReference>
<protein>
    <recommendedName>
        <fullName evidence="2">FecR protein domain-containing protein</fullName>
    </recommendedName>
</protein>
<dbReference type="Pfam" id="PF04773">
    <property type="entry name" value="FecR"/>
    <property type="match status" value="1"/>
</dbReference>
<accession>A0ABX1QB60</accession>
<keyword evidence="4" id="KW-1185">Reference proteome</keyword>
<name>A0ABX1QB60_9RHOO</name>
<evidence type="ECO:0000313" key="4">
    <source>
        <dbReference type="Proteomes" id="UP000648984"/>
    </source>
</evidence>
<proteinExistence type="predicted"/>
<dbReference type="EMBL" id="WTVQ01000007">
    <property type="protein sequence ID" value="NMG74261.1"/>
    <property type="molecule type" value="Genomic_DNA"/>
</dbReference>
<feature type="signal peptide" evidence="1">
    <location>
        <begin position="1"/>
        <end position="28"/>
    </location>
</feature>
<dbReference type="Gene3D" id="2.60.120.1440">
    <property type="match status" value="1"/>
</dbReference>
<dbReference type="PROSITE" id="PS51257">
    <property type="entry name" value="PROKAR_LIPOPROTEIN"/>
    <property type="match status" value="1"/>
</dbReference>
<evidence type="ECO:0000259" key="2">
    <source>
        <dbReference type="Pfam" id="PF04773"/>
    </source>
</evidence>
<dbReference type="Proteomes" id="UP000648984">
    <property type="component" value="Unassembled WGS sequence"/>
</dbReference>
<dbReference type="InterPro" id="IPR006860">
    <property type="entry name" value="FecR"/>
</dbReference>
<feature type="chain" id="PRO_5046168184" description="FecR protein domain-containing protein" evidence="1">
    <location>
        <begin position="29"/>
        <end position="229"/>
    </location>
</feature>
<keyword evidence="1" id="KW-0732">Signal</keyword>
<reference evidence="3 4" key="1">
    <citation type="submission" date="2019-12" db="EMBL/GenBank/DDBJ databases">
        <title>Comparative genomics gives insights into the taxonomy of the Azoarcus-Aromatoleum group and reveals separate origins of nif in the plant-associated Azoarcus and non-plant-associated Aromatoleum sub-groups.</title>
        <authorList>
            <person name="Lafos M."/>
            <person name="Maluk M."/>
            <person name="Batista M."/>
            <person name="Junghare M."/>
            <person name="Carmona M."/>
            <person name="Faoro H."/>
            <person name="Cruz L.M."/>
            <person name="Battistoni F."/>
            <person name="De Souza E."/>
            <person name="Pedrosa F."/>
            <person name="Chen W.-M."/>
            <person name="Poole P.S."/>
            <person name="Dixon R.A."/>
            <person name="James E.K."/>
        </authorList>
    </citation>
    <scope>NUCLEOTIDE SEQUENCE [LARGE SCALE GENOMIC DNA]</scope>
    <source>
        <strain evidence="3 4">22Lin</strain>
    </source>
</reference>
<sequence length="229" mass="24996">MTIPRTVPSGISGGLSRCFAIVALSALAGGCAQTGPLLTGVVTADSGPEGGYHDMRAEDIPRNLTVTRKGRVIAAQLPMALETGDELDSGANATAIIRFPEGHEVFVLPRSRVRVGSIFAYFGELIVRAKGLFSVETQFVTAGVEGTEFWVKLEKDQDAAVGVTEGRVRLSSKSGLWTPVLVKENDVYTLRGGEPPRFEKERMATEFRQKLRTIQRLILLPQRLPPRRY</sequence>
<dbReference type="PANTHER" id="PTHR38731">
    <property type="entry name" value="LIPL45-RELATED LIPOPROTEIN-RELATED"/>
    <property type="match status" value="1"/>
</dbReference>
<feature type="domain" description="FecR protein" evidence="2">
    <location>
        <begin position="129"/>
        <end position="169"/>
    </location>
</feature>
<evidence type="ECO:0000256" key="1">
    <source>
        <dbReference type="SAM" id="SignalP"/>
    </source>
</evidence>
<dbReference type="PANTHER" id="PTHR38731:SF1">
    <property type="entry name" value="FECR PROTEIN DOMAIN-CONTAINING PROTEIN"/>
    <property type="match status" value="1"/>
</dbReference>